<feature type="chain" id="PRO_5040461558" evidence="1">
    <location>
        <begin position="21"/>
        <end position="210"/>
    </location>
</feature>
<evidence type="ECO:0000313" key="3">
    <source>
        <dbReference type="RefSeq" id="XP_050554980.1"/>
    </source>
</evidence>
<reference evidence="3" key="1">
    <citation type="submission" date="2025-08" db="UniProtKB">
        <authorList>
            <consortium name="RefSeq"/>
        </authorList>
    </citation>
    <scope>IDENTIFICATION</scope>
    <source>
        <tissue evidence="3">Whole larval tissue</tissue>
    </source>
</reference>
<evidence type="ECO:0000256" key="1">
    <source>
        <dbReference type="SAM" id="SignalP"/>
    </source>
</evidence>
<keyword evidence="2" id="KW-1185">Reference proteome</keyword>
<protein>
    <submittedName>
        <fullName evidence="3">Uncharacterized protein LOC118274110 isoform X2</fullName>
    </submittedName>
</protein>
<dbReference type="Proteomes" id="UP000829999">
    <property type="component" value="Chromosome 15"/>
</dbReference>
<gene>
    <name evidence="3" type="primary">LOC118274110</name>
</gene>
<accession>A0A9R0DXM7</accession>
<sequence>MTGLLYFFLSVCAFTGWSDAVSTKMDFGGDEVASLTNSTKIEDEDVEVQHTIVLSTKLKNNNNRRGLHSSNDDNSGTLTYNIGKKEAKEDSGEVPVLNGYKSVETTQIRTPDTRTRGSFYPDSAFINRNVPINTEYNTGWRVSKPAYQTPGKFHRRISDDGMKEFYCKRCRELSGQGYIGCPPNAQQRNHWVYETTTPKMKLDGKLAKLN</sequence>
<name>A0A9R0DXM7_SPOFR</name>
<organism evidence="2 3">
    <name type="scientific">Spodoptera frugiperda</name>
    <name type="common">Fall armyworm</name>
    <dbReference type="NCBI Taxonomy" id="7108"/>
    <lineage>
        <taxon>Eukaryota</taxon>
        <taxon>Metazoa</taxon>
        <taxon>Ecdysozoa</taxon>
        <taxon>Arthropoda</taxon>
        <taxon>Hexapoda</taxon>
        <taxon>Insecta</taxon>
        <taxon>Pterygota</taxon>
        <taxon>Neoptera</taxon>
        <taxon>Endopterygota</taxon>
        <taxon>Lepidoptera</taxon>
        <taxon>Glossata</taxon>
        <taxon>Ditrysia</taxon>
        <taxon>Noctuoidea</taxon>
        <taxon>Noctuidae</taxon>
        <taxon>Amphipyrinae</taxon>
        <taxon>Spodoptera</taxon>
    </lineage>
</organism>
<dbReference type="AlphaFoldDB" id="A0A9R0DXM7"/>
<evidence type="ECO:0000313" key="2">
    <source>
        <dbReference type="Proteomes" id="UP000829999"/>
    </source>
</evidence>
<dbReference type="GeneID" id="118274110"/>
<keyword evidence="1" id="KW-0732">Signal</keyword>
<dbReference type="RefSeq" id="XP_050554980.1">
    <property type="nucleotide sequence ID" value="XM_050699023.1"/>
</dbReference>
<proteinExistence type="predicted"/>
<feature type="signal peptide" evidence="1">
    <location>
        <begin position="1"/>
        <end position="20"/>
    </location>
</feature>